<dbReference type="EMBL" id="BFAA01007384">
    <property type="protein sequence ID" value="GCB59798.1"/>
    <property type="molecule type" value="Genomic_DNA"/>
</dbReference>
<organism evidence="2 3">
    <name type="scientific">Scyliorhinus torazame</name>
    <name type="common">Cloudy catshark</name>
    <name type="synonym">Catulus torazame</name>
    <dbReference type="NCBI Taxonomy" id="75743"/>
    <lineage>
        <taxon>Eukaryota</taxon>
        <taxon>Metazoa</taxon>
        <taxon>Chordata</taxon>
        <taxon>Craniata</taxon>
        <taxon>Vertebrata</taxon>
        <taxon>Chondrichthyes</taxon>
        <taxon>Elasmobranchii</taxon>
        <taxon>Galeomorphii</taxon>
        <taxon>Galeoidea</taxon>
        <taxon>Carcharhiniformes</taxon>
        <taxon>Scyliorhinidae</taxon>
        <taxon>Scyliorhinus</taxon>
    </lineage>
</organism>
<dbReference type="PANTHER" id="PTHR12234">
    <property type="entry name" value="FORMIMINOTRANSFERASE-CYCLODEAMINASE"/>
    <property type="match status" value="1"/>
</dbReference>
<dbReference type="InterPro" id="IPR012886">
    <property type="entry name" value="Formiminotransferase_N"/>
</dbReference>
<dbReference type="Gene3D" id="3.30.70.670">
    <property type="entry name" value="Formiminotransferase, C-terminal subdomain"/>
    <property type="match status" value="1"/>
</dbReference>
<evidence type="ECO:0000313" key="2">
    <source>
        <dbReference type="EMBL" id="GCB59798.1"/>
    </source>
</evidence>
<dbReference type="Gene3D" id="3.30.990.10">
    <property type="entry name" value="Formiminotransferase, N-terminal subdomain"/>
    <property type="match status" value="1"/>
</dbReference>
<dbReference type="InterPro" id="IPR051623">
    <property type="entry name" value="FTCD"/>
</dbReference>
<comment type="caution">
    <text evidence="2">The sequence shown here is derived from an EMBL/GenBank/DDBJ whole genome shotgun (WGS) entry which is preliminary data.</text>
</comment>
<keyword evidence="3" id="KW-1185">Reference proteome</keyword>
<dbReference type="OrthoDB" id="48036at2759"/>
<sequence length="365" mass="40525">MVALLERFQNRGGNIGKEESGICLQHWIVSGQNMASPRVGFRLAVCLLNISEARKQDIVERIAEAALRDKPGQKKTQTTVLNIFSDYDYNRSVLTLAGPIETLGISIVTACTEAYDLIDIEQHDGIHPCLGSVDLVPIYPLSESVSLEECGEVARDIAERLSHDVPDCSMFYFGYADQPLKRDLVQRRKELNWYKRSNLNVNEIKPDVGMTVSPRYGLTGIGASPYVMNCNVTIDTQDLNIGQQIASAVRGANPGGLRGIQAMAFPHEGTVEIACNVESFKDKPPSSVTEKSTQYISYYIQGEEYLYFSPISIERQIKKLAASHEVPTVGTALVGFTPERCKNLAEQAIREGCGEFWKRHKTITM</sequence>
<dbReference type="GO" id="GO:0005542">
    <property type="term" value="F:folic acid binding"/>
    <property type="evidence" value="ECO:0007669"/>
    <property type="project" value="InterPro"/>
</dbReference>
<accession>A0A401NFR1</accession>
<dbReference type="SMART" id="SM01222">
    <property type="entry name" value="FTCD_N"/>
    <property type="match status" value="1"/>
</dbReference>
<dbReference type="InterPro" id="IPR037064">
    <property type="entry name" value="Formiminotransferase_N_sf"/>
</dbReference>
<dbReference type="STRING" id="75743.A0A401NFR1"/>
<evidence type="ECO:0000259" key="1">
    <source>
        <dbReference type="SMART" id="SM01222"/>
    </source>
</evidence>
<dbReference type="Pfam" id="PF07837">
    <property type="entry name" value="FTCD_N"/>
    <property type="match status" value="1"/>
</dbReference>
<protein>
    <recommendedName>
        <fullName evidence="1">Formiminotransferase N-terminal subdomain domain-containing protein</fullName>
    </recommendedName>
</protein>
<dbReference type="GO" id="GO:0016740">
    <property type="term" value="F:transferase activity"/>
    <property type="evidence" value="ECO:0007669"/>
    <property type="project" value="InterPro"/>
</dbReference>
<dbReference type="SUPFAM" id="SSF55116">
    <property type="entry name" value="Formiminotransferase domain of formiminotransferase-cyclodeaminase"/>
    <property type="match status" value="2"/>
</dbReference>
<dbReference type="PANTHER" id="PTHR12234:SF1">
    <property type="entry name" value="FORMIMINOTRANSFERASE N-TERMINAL SUBDOMAIN-CONTAINING PROTEIN"/>
    <property type="match status" value="1"/>
</dbReference>
<dbReference type="InterPro" id="IPR022384">
    <property type="entry name" value="FormiminoTrfase_cat_dom_sf"/>
</dbReference>
<dbReference type="Proteomes" id="UP000288216">
    <property type="component" value="Unassembled WGS sequence"/>
</dbReference>
<reference evidence="2 3" key="1">
    <citation type="journal article" date="2018" name="Nat. Ecol. Evol.">
        <title>Shark genomes provide insights into elasmobranch evolution and the origin of vertebrates.</title>
        <authorList>
            <person name="Hara Y"/>
            <person name="Yamaguchi K"/>
            <person name="Onimaru K"/>
            <person name="Kadota M"/>
            <person name="Koyanagi M"/>
            <person name="Keeley SD"/>
            <person name="Tatsumi K"/>
            <person name="Tanaka K"/>
            <person name="Motone F"/>
            <person name="Kageyama Y"/>
            <person name="Nozu R"/>
            <person name="Adachi N"/>
            <person name="Nishimura O"/>
            <person name="Nakagawa R"/>
            <person name="Tanegashima C"/>
            <person name="Kiyatake I"/>
            <person name="Matsumoto R"/>
            <person name="Murakumo K"/>
            <person name="Nishida K"/>
            <person name="Terakita A"/>
            <person name="Kuratani S"/>
            <person name="Sato K"/>
            <person name="Hyodo S Kuraku.S."/>
        </authorList>
    </citation>
    <scope>NUCLEOTIDE SEQUENCE [LARGE SCALE GENOMIC DNA]</scope>
</reference>
<dbReference type="InterPro" id="IPR037070">
    <property type="entry name" value="Formiminotransferase_C_sf"/>
</dbReference>
<dbReference type="OMA" id="TAPHREN"/>
<dbReference type="AlphaFoldDB" id="A0A401NFR1"/>
<proteinExistence type="predicted"/>
<name>A0A401NFR1_SCYTO</name>
<gene>
    <name evidence="2" type="ORF">scyTo_0014024</name>
</gene>
<evidence type="ECO:0000313" key="3">
    <source>
        <dbReference type="Proteomes" id="UP000288216"/>
    </source>
</evidence>
<feature type="domain" description="Formiminotransferase N-terminal subdomain" evidence="1">
    <location>
        <begin position="42"/>
        <end position="225"/>
    </location>
</feature>